<keyword evidence="2" id="KW-0723">Serine/threonine-protein kinase</keyword>
<keyword evidence="5 10" id="KW-0418">Kinase</keyword>
<dbReference type="AlphaFoldDB" id="A0A8H7D323"/>
<dbReference type="InterPro" id="IPR000719">
    <property type="entry name" value="Prot_kinase_dom"/>
</dbReference>
<dbReference type="GO" id="GO:0005634">
    <property type="term" value="C:nucleus"/>
    <property type="evidence" value="ECO:0007669"/>
    <property type="project" value="TreeGrafter"/>
</dbReference>
<name>A0A8H7D323_9AGAR</name>
<evidence type="ECO:0000256" key="2">
    <source>
        <dbReference type="ARBA" id="ARBA00022527"/>
    </source>
</evidence>
<evidence type="ECO:0000256" key="1">
    <source>
        <dbReference type="ARBA" id="ARBA00012513"/>
    </source>
</evidence>
<evidence type="ECO:0000259" key="9">
    <source>
        <dbReference type="PROSITE" id="PS50011"/>
    </source>
</evidence>
<protein>
    <recommendedName>
        <fullName evidence="1">non-specific serine/threonine protein kinase</fullName>
        <ecNumber evidence="1">2.7.11.1</ecNumber>
    </recommendedName>
</protein>
<dbReference type="InterPro" id="IPR051334">
    <property type="entry name" value="SRPK"/>
</dbReference>
<evidence type="ECO:0000256" key="5">
    <source>
        <dbReference type="ARBA" id="ARBA00022777"/>
    </source>
</evidence>
<dbReference type="GO" id="GO:0005524">
    <property type="term" value="F:ATP binding"/>
    <property type="evidence" value="ECO:0007669"/>
    <property type="project" value="UniProtKB-KW"/>
</dbReference>
<evidence type="ECO:0000256" key="3">
    <source>
        <dbReference type="ARBA" id="ARBA00022679"/>
    </source>
</evidence>
<keyword evidence="11" id="KW-1185">Reference proteome</keyword>
<dbReference type="GO" id="GO:0050684">
    <property type="term" value="P:regulation of mRNA processing"/>
    <property type="evidence" value="ECO:0007669"/>
    <property type="project" value="TreeGrafter"/>
</dbReference>
<dbReference type="Proteomes" id="UP000623467">
    <property type="component" value="Unassembled WGS sequence"/>
</dbReference>
<dbReference type="PANTHER" id="PTHR47634">
    <property type="entry name" value="PROTEIN KINASE DOMAIN-CONTAINING PROTEIN-RELATED"/>
    <property type="match status" value="1"/>
</dbReference>
<sequence length="446" mass="48669">MANPFVFMVLEDMEDEGDYRSGGLFPVKLGDVFGPEGSARYRISAKLGYYGSYSTVWLARDLVANRTVALKIVRASETATSRETAILKHLSTATPGSHSPAVLQLLDSFILTSANGSHQVLVTEPVILLDALLALHGIQVDLRSVVHQALEGLAFIYERGVVRLALFAPLFVFLITPNLYPRNMGAAIDLDSLTEVDIWSECGPPSIIPLVTCEPAHDTASFPPYLTAALDLRGLLARGFAPREPRRTLQKSPHRRDATAPRAFMAPEIVFPIIAHGNRVPPWDWRADIWGMGCTISQIAGGGLPYEHSGTHMLSGIATLCGGAPADWTTYFASVPDKIPPRAYTPQDADALWTKTMEYIQRWGQTAEDARRLVASLRRMLVMDPMGRPSAAELLRDPYFVGTVLEDALPSVGGLSSLEPTINAQRIHEDTSLTTSSYSSKDLDLG</sequence>
<evidence type="ECO:0000256" key="4">
    <source>
        <dbReference type="ARBA" id="ARBA00022741"/>
    </source>
</evidence>
<evidence type="ECO:0000256" key="7">
    <source>
        <dbReference type="ARBA" id="ARBA00047899"/>
    </source>
</evidence>
<gene>
    <name evidence="10" type="ORF">MSAN_01315400</name>
</gene>
<dbReference type="PROSITE" id="PS50011">
    <property type="entry name" value="PROTEIN_KINASE_DOM"/>
    <property type="match status" value="1"/>
</dbReference>
<dbReference type="Gene3D" id="1.10.510.10">
    <property type="entry name" value="Transferase(Phosphotransferase) domain 1"/>
    <property type="match status" value="1"/>
</dbReference>
<keyword evidence="4" id="KW-0547">Nucleotide-binding</keyword>
<proteinExistence type="predicted"/>
<comment type="caution">
    <text evidence="10">The sequence shown here is derived from an EMBL/GenBank/DDBJ whole genome shotgun (WGS) entry which is preliminary data.</text>
</comment>
<dbReference type="InterPro" id="IPR011009">
    <property type="entry name" value="Kinase-like_dom_sf"/>
</dbReference>
<evidence type="ECO:0000313" key="10">
    <source>
        <dbReference type="EMBL" id="KAF7357206.1"/>
    </source>
</evidence>
<dbReference type="GO" id="GO:0005737">
    <property type="term" value="C:cytoplasm"/>
    <property type="evidence" value="ECO:0007669"/>
    <property type="project" value="TreeGrafter"/>
</dbReference>
<dbReference type="OrthoDB" id="5979581at2759"/>
<keyword evidence="6" id="KW-0067">ATP-binding</keyword>
<dbReference type="Gene3D" id="3.30.200.20">
    <property type="entry name" value="Phosphorylase Kinase, domain 1"/>
    <property type="match status" value="1"/>
</dbReference>
<evidence type="ECO:0000256" key="8">
    <source>
        <dbReference type="ARBA" id="ARBA00048679"/>
    </source>
</evidence>
<reference evidence="10" key="1">
    <citation type="submission" date="2020-05" db="EMBL/GenBank/DDBJ databases">
        <title>Mycena genomes resolve the evolution of fungal bioluminescence.</title>
        <authorList>
            <person name="Tsai I.J."/>
        </authorList>
    </citation>
    <scope>NUCLEOTIDE SEQUENCE</scope>
    <source>
        <strain evidence="10">160909Yilan</strain>
    </source>
</reference>
<keyword evidence="3" id="KW-0808">Transferase</keyword>
<dbReference type="EMBL" id="JACAZH010000010">
    <property type="protein sequence ID" value="KAF7357206.1"/>
    <property type="molecule type" value="Genomic_DNA"/>
</dbReference>
<feature type="domain" description="Protein kinase" evidence="9">
    <location>
        <begin position="42"/>
        <end position="400"/>
    </location>
</feature>
<evidence type="ECO:0000256" key="6">
    <source>
        <dbReference type="ARBA" id="ARBA00022840"/>
    </source>
</evidence>
<dbReference type="GO" id="GO:0004674">
    <property type="term" value="F:protein serine/threonine kinase activity"/>
    <property type="evidence" value="ECO:0007669"/>
    <property type="project" value="UniProtKB-KW"/>
</dbReference>
<organism evidence="10 11">
    <name type="scientific">Mycena sanguinolenta</name>
    <dbReference type="NCBI Taxonomy" id="230812"/>
    <lineage>
        <taxon>Eukaryota</taxon>
        <taxon>Fungi</taxon>
        <taxon>Dikarya</taxon>
        <taxon>Basidiomycota</taxon>
        <taxon>Agaricomycotina</taxon>
        <taxon>Agaricomycetes</taxon>
        <taxon>Agaricomycetidae</taxon>
        <taxon>Agaricales</taxon>
        <taxon>Marasmiineae</taxon>
        <taxon>Mycenaceae</taxon>
        <taxon>Mycena</taxon>
    </lineage>
</organism>
<dbReference type="GO" id="GO:0000245">
    <property type="term" value="P:spliceosomal complex assembly"/>
    <property type="evidence" value="ECO:0007669"/>
    <property type="project" value="TreeGrafter"/>
</dbReference>
<accession>A0A8H7D323</accession>
<dbReference type="EC" id="2.7.11.1" evidence="1"/>
<dbReference type="PANTHER" id="PTHR47634:SF9">
    <property type="entry name" value="PROTEIN KINASE DOMAIN-CONTAINING PROTEIN-RELATED"/>
    <property type="match status" value="1"/>
</dbReference>
<evidence type="ECO:0000313" key="11">
    <source>
        <dbReference type="Proteomes" id="UP000623467"/>
    </source>
</evidence>
<dbReference type="SUPFAM" id="SSF56112">
    <property type="entry name" value="Protein kinase-like (PK-like)"/>
    <property type="match status" value="1"/>
</dbReference>
<comment type="catalytic activity">
    <reaction evidence="7">
        <text>L-threonyl-[protein] + ATP = O-phospho-L-threonyl-[protein] + ADP + H(+)</text>
        <dbReference type="Rhea" id="RHEA:46608"/>
        <dbReference type="Rhea" id="RHEA-COMP:11060"/>
        <dbReference type="Rhea" id="RHEA-COMP:11605"/>
        <dbReference type="ChEBI" id="CHEBI:15378"/>
        <dbReference type="ChEBI" id="CHEBI:30013"/>
        <dbReference type="ChEBI" id="CHEBI:30616"/>
        <dbReference type="ChEBI" id="CHEBI:61977"/>
        <dbReference type="ChEBI" id="CHEBI:456216"/>
        <dbReference type="EC" id="2.7.11.1"/>
    </reaction>
</comment>
<comment type="catalytic activity">
    <reaction evidence="8">
        <text>L-seryl-[protein] + ATP = O-phospho-L-seryl-[protein] + ADP + H(+)</text>
        <dbReference type="Rhea" id="RHEA:17989"/>
        <dbReference type="Rhea" id="RHEA-COMP:9863"/>
        <dbReference type="Rhea" id="RHEA-COMP:11604"/>
        <dbReference type="ChEBI" id="CHEBI:15378"/>
        <dbReference type="ChEBI" id="CHEBI:29999"/>
        <dbReference type="ChEBI" id="CHEBI:30616"/>
        <dbReference type="ChEBI" id="CHEBI:83421"/>
        <dbReference type="ChEBI" id="CHEBI:456216"/>
        <dbReference type="EC" id="2.7.11.1"/>
    </reaction>
</comment>
<dbReference type="SMART" id="SM00220">
    <property type="entry name" value="S_TKc"/>
    <property type="match status" value="1"/>
</dbReference>